<reference evidence="4 5" key="1">
    <citation type="submission" date="2019-12" db="EMBL/GenBank/DDBJ databases">
        <authorList>
            <person name="Alioto T."/>
            <person name="Alioto T."/>
            <person name="Gomez Garrido J."/>
        </authorList>
    </citation>
    <scope>NUCLEOTIDE SEQUENCE [LARGE SCALE GENOMIC DNA]</scope>
</reference>
<evidence type="ECO:0000256" key="1">
    <source>
        <dbReference type="RuleBase" id="RU003945"/>
    </source>
</evidence>
<dbReference type="GO" id="GO:0004674">
    <property type="term" value="F:protein serine/threonine kinase activity"/>
    <property type="evidence" value="ECO:0007669"/>
    <property type="project" value="TreeGrafter"/>
</dbReference>
<comment type="caution">
    <text evidence="4">The sequence shown here is derived from an EMBL/GenBank/DDBJ whole genome shotgun (WGS) entry which is preliminary data.</text>
</comment>
<dbReference type="Pfam" id="PF02096">
    <property type="entry name" value="60KD_IMP"/>
    <property type="match status" value="1"/>
</dbReference>
<dbReference type="SUPFAM" id="SSF56112">
    <property type="entry name" value="Protein kinase-like (PK-like)"/>
    <property type="match status" value="1"/>
</dbReference>
<evidence type="ECO:0000313" key="4">
    <source>
        <dbReference type="EMBL" id="CAA3029203.1"/>
    </source>
</evidence>
<dbReference type="InterPro" id="IPR001245">
    <property type="entry name" value="Ser-Thr/Tyr_kinase_cat_dom"/>
</dbReference>
<dbReference type="OrthoDB" id="2148490at2759"/>
<dbReference type="Gene3D" id="1.10.510.10">
    <property type="entry name" value="Transferase(Phosphotransferase) domain 1"/>
    <property type="match status" value="1"/>
</dbReference>
<dbReference type="PANTHER" id="PTHR44329">
    <property type="entry name" value="SERINE/THREONINE-PROTEIN KINASE TNNI3K-RELATED"/>
    <property type="match status" value="1"/>
</dbReference>
<dbReference type="SMART" id="SM00220">
    <property type="entry name" value="S_TKc"/>
    <property type="match status" value="1"/>
</dbReference>
<dbReference type="Pfam" id="PF14559">
    <property type="entry name" value="TPR_19"/>
    <property type="match status" value="1"/>
</dbReference>
<dbReference type="InterPro" id="IPR028055">
    <property type="entry name" value="YidC/Oxa/ALB_C"/>
</dbReference>
<gene>
    <name evidence="4" type="ORF">OLEA9_A003303</name>
</gene>
<name>A0A8S0VHQ9_OLEEU</name>
<dbReference type="PANTHER" id="PTHR44329:SF271">
    <property type="entry name" value="ATMRK1"/>
    <property type="match status" value="1"/>
</dbReference>
<dbReference type="GO" id="GO:0005524">
    <property type="term" value="F:ATP binding"/>
    <property type="evidence" value="ECO:0007669"/>
    <property type="project" value="InterPro"/>
</dbReference>
<feature type="transmembrane region" description="Helical" evidence="2">
    <location>
        <begin position="98"/>
        <end position="121"/>
    </location>
</feature>
<dbReference type="EMBL" id="CACTIH010009294">
    <property type="protein sequence ID" value="CAA3029203.1"/>
    <property type="molecule type" value="Genomic_DNA"/>
</dbReference>
<dbReference type="CDD" id="cd20069">
    <property type="entry name" value="5TM_Oxa1-like"/>
    <property type="match status" value="1"/>
</dbReference>
<dbReference type="InterPro" id="IPR000719">
    <property type="entry name" value="Prot_kinase_dom"/>
</dbReference>
<dbReference type="AlphaFoldDB" id="A0A8S0VHQ9"/>
<sequence>MSIPARLLATKIRRRVLPFPPSLFHLYTHFSSSPSNSLFSSSSHNRHHGYQNLYFRNPQLLFFRSFSAQRDFSDSGEPILPVRALISVLDTYHDFTGFPWWIVISSSTLIMRLSLFPLVVLQLKKLKRIGELLPKLPPPLPPPLSGQRFRDQITLFWKEKQATGCPSFFWFFSSVAVQVPCFFLWIMSIRRMSLEHHSGFDCGGTLWFQNLTEYPHGGLGPIFPLMIAGLHFANVQISFQKSSLQRLPGIVGTLAKYYKIYLQLLTMPIMFITFNVPQGSLVYWLTNSSLTLIQQLCLGHPNIREKLGLPVKEASAVATSNKEMEKIGVAETDIISTKGGKISVQNLSPEELVALSVKVLTDGHKDRAIPLLRLALEKDPGYVRALLLMGQILLQKEEHAEATEFLESSISKLLAAGHPTEVEDVDLLILSSQWAGVACIRQGKIEEGLLHLERIAQLKEPEDTKSRAHYYDGLLLLSSALTNMGRKAEALKHLRKASAYDSSYDKYLKDAENDDDDFVNECVLETAKNSEEDGFESRLDNSENTVFLRADKIDFKNWDVQLEKHLTRAWSMDTKSHTRTHGTYGTVYKGLCDGQDVAVKVLDWGEDGIATEAETSALQAAFRQEVAVWHKLDHPNVTKFIGASMGTSNLKIPSKNTLADVQNSFPSNACCVVVEYVPGGTLKKFLVRNSKKKLAFKVVSQLALDLARGLSYPRSKKIVQRDVKTENMLLDVTRTLKIADFGVARVEAQNPRDMTGNTGTLGYMAPEVLDDKPYNRKCDVYSFGICLWEIYCCDVPYPDLSFEEVSSQVRQNLRPEIPRCCPSAFASIMLKCWDAKLETRL</sequence>
<protein>
    <submittedName>
        <fullName evidence="4">ALBINO3 2, chloroplastic isoform X1</fullName>
    </submittedName>
</protein>
<keyword evidence="2" id="KW-1133">Transmembrane helix</keyword>
<dbReference type="Gene3D" id="1.25.40.10">
    <property type="entry name" value="Tetratricopeptide repeat domain"/>
    <property type="match status" value="1"/>
</dbReference>
<dbReference type="InterPro" id="IPR011990">
    <property type="entry name" value="TPR-like_helical_dom_sf"/>
</dbReference>
<dbReference type="GO" id="GO:0005886">
    <property type="term" value="C:plasma membrane"/>
    <property type="evidence" value="ECO:0007669"/>
    <property type="project" value="TreeGrafter"/>
</dbReference>
<feature type="transmembrane region" description="Helical" evidence="2">
    <location>
        <begin position="260"/>
        <end position="285"/>
    </location>
</feature>
<keyword evidence="1 2" id="KW-0812">Transmembrane</keyword>
<comment type="subcellular location">
    <subcellularLocation>
        <location evidence="1">Membrane</location>
        <topology evidence="1">Multi-pass membrane protein</topology>
    </subcellularLocation>
</comment>
<dbReference type="PROSITE" id="PS50011">
    <property type="entry name" value="PROTEIN_KINASE_DOM"/>
    <property type="match status" value="1"/>
</dbReference>
<dbReference type="CDD" id="cd13999">
    <property type="entry name" value="STKc_MAP3K-like"/>
    <property type="match status" value="1"/>
</dbReference>
<evidence type="ECO:0000256" key="2">
    <source>
        <dbReference type="SAM" id="Phobius"/>
    </source>
</evidence>
<feature type="domain" description="Protein kinase" evidence="3">
    <location>
        <begin position="573"/>
        <end position="841"/>
    </location>
</feature>
<dbReference type="Pfam" id="PF07714">
    <property type="entry name" value="PK_Tyr_Ser-Thr"/>
    <property type="match status" value="1"/>
</dbReference>
<accession>A0A8S0VHQ9</accession>
<keyword evidence="2" id="KW-0472">Membrane</keyword>
<evidence type="ECO:0000313" key="5">
    <source>
        <dbReference type="Proteomes" id="UP000594638"/>
    </source>
</evidence>
<dbReference type="InterPro" id="IPR011009">
    <property type="entry name" value="Kinase-like_dom_sf"/>
</dbReference>
<dbReference type="PRINTS" id="PR00109">
    <property type="entry name" value="TYRKINASE"/>
</dbReference>
<organism evidence="4 5">
    <name type="scientific">Olea europaea subsp. europaea</name>
    <dbReference type="NCBI Taxonomy" id="158383"/>
    <lineage>
        <taxon>Eukaryota</taxon>
        <taxon>Viridiplantae</taxon>
        <taxon>Streptophyta</taxon>
        <taxon>Embryophyta</taxon>
        <taxon>Tracheophyta</taxon>
        <taxon>Spermatophyta</taxon>
        <taxon>Magnoliopsida</taxon>
        <taxon>eudicotyledons</taxon>
        <taxon>Gunneridae</taxon>
        <taxon>Pentapetalae</taxon>
        <taxon>asterids</taxon>
        <taxon>lamiids</taxon>
        <taxon>Lamiales</taxon>
        <taxon>Oleaceae</taxon>
        <taxon>Oleeae</taxon>
        <taxon>Olea</taxon>
    </lineage>
</organism>
<comment type="similarity">
    <text evidence="1">Belongs to the OXA1/ALB3/YidC family.</text>
</comment>
<proteinExistence type="inferred from homology"/>
<evidence type="ECO:0000259" key="3">
    <source>
        <dbReference type="PROSITE" id="PS50011"/>
    </source>
</evidence>
<dbReference type="Gramene" id="OE9A003303T1">
    <property type="protein sequence ID" value="OE9A003303C1"/>
    <property type="gene ID" value="OE9A003303"/>
</dbReference>
<dbReference type="SUPFAM" id="SSF48452">
    <property type="entry name" value="TPR-like"/>
    <property type="match status" value="1"/>
</dbReference>
<dbReference type="Proteomes" id="UP000594638">
    <property type="component" value="Unassembled WGS sequence"/>
</dbReference>
<feature type="transmembrane region" description="Helical" evidence="2">
    <location>
        <begin position="218"/>
        <end position="239"/>
    </location>
</feature>
<feature type="transmembrane region" description="Helical" evidence="2">
    <location>
        <begin position="168"/>
        <end position="187"/>
    </location>
</feature>
<keyword evidence="5" id="KW-1185">Reference proteome</keyword>
<dbReference type="InterPro" id="IPR051681">
    <property type="entry name" value="Ser/Thr_Kinases-Pseudokinases"/>
</dbReference>